<dbReference type="EC" id="1.13.11.20" evidence="3 5"/>
<evidence type="ECO:0000256" key="1">
    <source>
        <dbReference type="ARBA" id="ARBA00004759"/>
    </source>
</evidence>
<gene>
    <name evidence="6" type="ORF">TMSB3V08_LOCUS8612</name>
</gene>
<evidence type="ECO:0000256" key="4">
    <source>
        <dbReference type="ARBA" id="ARBA00022784"/>
    </source>
</evidence>
<evidence type="ECO:0000313" key="6">
    <source>
        <dbReference type="EMBL" id="CAD7431892.1"/>
    </source>
</evidence>
<dbReference type="GO" id="GO:0017172">
    <property type="term" value="F:cysteine dioxygenase activity"/>
    <property type="evidence" value="ECO:0007669"/>
    <property type="project" value="UniProtKB-UniRule"/>
</dbReference>
<accession>A0A7R9HRN4</accession>
<protein>
    <recommendedName>
        <fullName evidence="3 5">Cysteine dioxygenase</fullName>
        <ecNumber evidence="3 5">1.13.11.20</ecNumber>
    </recommendedName>
</protein>
<keyword evidence="5" id="KW-0408">Iron</keyword>
<dbReference type="InterPro" id="IPR014710">
    <property type="entry name" value="RmlC-like_jellyroll"/>
</dbReference>
<dbReference type="SUPFAM" id="SSF51182">
    <property type="entry name" value="RmlC-like cupins"/>
    <property type="match status" value="1"/>
</dbReference>
<evidence type="ECO:0000256" key="2">
    <source>
        <dbReference type="ARBA" id="ARBA00006622"/>
    </source>
</evidence>
<keyword evidence="5" id="KW-0479">Metal-binding</keyword>
<name>A0A7R9HRN4_9NEOP</name>
<keyword evidence="4" id="KW-0883">Thioether bond</keyword>
<dbReference type="UniPathway" id="UPA00012">
    <property type="reaction ID" value="UER00537"/>
</dbReference>
<dbReference type="InterPro" id="IPR010300">
    <property type="entry name" value="CDO_1"/>
</dbReference>
<evidence type="ECO:0000256" key="5">
    <source>
        <dbReference type="RuleBase" id="RU366010"/>
    </source>
</evidence>
<dbReference type="Gene3D" id="2.60.120.10">
    <property type="entry name" value="Jelly Rolls"/>
    <property type="match status" value="1"/>
</dbReference>
<comment type="catalytic activity">
    <reaction evidence="5">
        <text>L-cysteine + O2 = 3-sulfino-L-alanine + H(+)</text>
        <dbReference type="Rhea" id="RHEA:20441"/>
        <dbReference type="ChEBI" id="CHEBI:15378"/>
        <dbReference type="ChEBI" id="CHEBI:15379"/>
        <dbReference type="ChEBI" id="CHEBI:35235"/>
        <dbReference type="ChEBI" id="CHEBI:61085"/>
        <dbReference type="EC" id="1.13.11.20"/>
    </reaction>
</comment>
<dbReference type="GO" id="GO:0042412">
    <property type="term" value="P:taurine biosynthetic process"/>
    <property type="evidence" value="ECO:0007669"/>
    <property type="project" value="UniProtKB-UniRule"/>
</dbReference>
<dbReference type="InterPro" id="IPR011051">
    <property type="entry name" value="RmlC_Cupin_sf"/>
</dbReference>
<keyword evidence="5" id="KW-0560">Oxidoreductase</keyword>
<reference evidence="6" key="1">
    <citation type="submission" date="2020-11" db="EMBL/GenBank/DDBJ databases">
        <authorList>
            <person name="Tran Van P."/>
        </authorList>
    </citation>
    <scope>NUCLEOTIDE SEQUENCE</scope>
</reference>
<organism evidence="6">
    <name type="scientific">Timema monikensis</name>
    <dbReference type="NCBI Taxonomy" id="170555"/>
    <lineage>
        <taxon>Eukaryota</taxon>
        <taxon>Metazoa</taxon>
        <taxon>Ecdysozoa</taxon>
        <taxon>Arthropoda</taxon>
        <taxon>Hexapoda</taxon>
        <taxon>Insecta</taxon>
        <taxon>Pterygota</taxon>
        <taxon>Neoptera</taxon>
        <taxon>Polyneoptera</taxon>
        <taxon>Phasmatodea</taxon>
        <taxon>Timematodea</taxon>
        <taxon>Timematoidea</taxon>
        <taxon>Timematidae</taxon>
        <taxon>Timema</taxon>
    </lineage>
</organism>
<comment type="cofactor">
    <cofactor evidence="5">
        <name>Fe cation</name>
        <dbReference type="ChEBI" id="CHEBI:24875"/>
    </cofactor>
    <text evidence="5">Binds 1 Fe cation per subunit.</text>
</comment>
<sequence length="94" mass="10801">MGRSRIGNWPIPFWFRPTMETERALGIGHSGSFKCSNKSARAGATVATLDELVEELNQAFQKDLVNVDYVRGLLEAYKSNPTEWKKFAKFDRYR</sequence>
<dbReference type="GO" id="GO:0005506">
    <property type="term" value="F:iron ion binding"/>
    <property type="evidence" value="ECO:0007669"/>
    <property type="project" value="UniProtKB-UniRule"/>
</dbReference>
<comment type="similarity">
    <text evidence="2 5">Belongs to the cysteine dioxygenase family.</text>
</comment>
<dbReference type="AlphaFoldDB" id="A0A7R9HRN4"/>
<dbReference type="EMBL" id="OB795231">
    <property type="protein sequence ID" value="CAD7431892.1"/>
    <property type="molecule type" value="Genomic_DNA"/>
</dbReference>
<dbReference type="Pfam" id="PF05995">
    <property type="entry name" value="CDO_I"/>
    <property type="match status" value="1"/>
</dbReference>
<keyword evidence="5" id="KW-0223">Dioxygenase</keyword>
<comment type="pathway">
    <text evidence="1 5">Organosulfur biosynthesis; taurine biosynthesis; hypotaurine from L-cysteine: step 1/2.</text>
</comment>
<evidence type="ECO:0000256" key="3">
    <source>
        <dbReference type="ARBA" id="ARBA00013133"/>
    </source>
</evidence>
<proteinExistence type="inferred from homology"/>